<dbReference type="KEGG" id="rbu:PG1C_09430"/>
<dbReference type="InterPro" id="IPR014148">
    <property type="entry name" value="VirB9"/>
</dbReference>
<dbReference type="STRING" id="1565605.PG1C_09430"/>
<dbReference type="RefSeq" id="WP_202634582.1">
    <property type="nucleotide sequence ID" value="NZ_CP010554.1"/>
</dbReference>
<gene>
    <name evidence="4" type="ORF">PG1C_09430</name>
</gene>
<sequence>MNKAIALLAAVMISHAAHAERIPQPMATDQRIRQVVYNAAEVYEVTGNYRFTTTIEFEQGETVQYLTLGDTIAWQAHPMGNRVHLKPVEPHAVTNLTVVTDRRTYYFRLTGTTSRSKLDATYLLRFSYGPEGDIAINPAAVRKSSSKQAKDDLATKVKIRNCNYSVSGSNNVKLLRACDDGLFTYLEFAEHTNLPAFFAVDPKGNESVVNYRMEGRYVVIERVGSLYTLRDGNESLCLFNEDKPFQTTNTTVRKSIKFGGKT</sequence>
<dbReference type="Gene3D" id="2.60.40.2500">
    <property type="match status" value="1"/>
</dbReference>
<evidence type="ECO:0000256" key="3">
    <source>
        <dbReference type="SAM" id="SignalP"/>
    </source>
</evidence>
<dbReference type="Proteomes" id="UP000061603">
    <property type="component" value="Chromosome"/>
</dbReference>
<comment type="similarity">
    <text evidence="1">Belongs to the TrbG/VirB9 family.</text>
</comment>
<evidence type="ECO:0000256" key="2">
    <source>
        <dbReference type="ARBA" id="ARBA00022729"/>
    </source>
</evidence>
<feature type="signal peptide" evidence="3">
    <location>
        <begin position="1"/>
        <end position="19"/>
    </location>
</feature>
<dbReference type="InterPro" id="IPR038161">
    <property type="entry name" value="VirB9/CagX/TrbG_C_sf"/>
</dbReference>
<feature type="chain" id="PRO_5002178748" description="P-type conjugative transfer protein VirB9" evidence="3">
    <location>
        <begin position="20"/>
        <end position="262"/>
    </location>
</feature>
<accession>A0A0C5JMN4</accession>
<name>A0A0C5JMN4_9PROT</name>
<dbReference type="InterPro" id="IPR010258">
    <property type="entry name" value="Conjugal_tfr_TrbG/VirB9/CagX"/>
</dbReference>
<proteinExistence type="inferred from homology"/>
<keyword evidence="5" id="KW-1185">Reference proteome</keyword>
<organism evidence="4 5">
    <name type="scientific">Rugosibacter aromaticivorans</name>
    <dbReference type="NCBI Taxonomy" id="1565605"/>
    <lineage>
        <taxon>Bacteria</taxon>
        <taxon>Pseudomonadati</taxon>
        <taxon>Pseudomonadota</taxon>
        <taxon>Betaproteobacteria</taxon>
        <taxon>Nitrosomonadales</taxon>
        <taxon>Sterolibacteriaceae</taxon>
        <taxon>Rugosibacter</taxon>
    </lineage>
</organism>
<evidence type="ECO:0008006" key="6">
    <source>
        <dbReference type="Google" id="ProtNLM"/>
    </source>
</evidence>
<keyword evidence="2 3" id="KW-0732">Signal</keyword>
<dbReference type="AlphaFoldDB" id="A0A0C5JMN4"/>
<evidence type="ECO:0000313" key="4">
    <source>
        <dbReference type="EMBL" id="AJP48606.1"/>
    </source>
</evidence>
<evidence type="ECO:0000256" key="1">
    <source>
        <dbReference type="ARBA" id="ARBA00006135"/>
    </source>
</evidence>
<dbReference type="NCBIfam" id="TIGR02781">
    <property type="entry name" value="VirB9"/>
    <property type="match status" value="1"/>
</dbReference>
<protein>
    <recommendedName>
        <fullName evidence="6">P-type conjugative transfer protein VirB9</fullName>
    </recommendedName>
</protein>
<dbReference type="CDD" id="cd06911">
    <property type="entry name" value="VirB9_CagX_TrbG"/>
    <property type="match status" value="1"/>
</dbReference>
<reference evidence="4 5" key="1">
    <citation type="journal article" date="2015" name="Genome Announc.">
        <title>Complete Genome Sequence of a Novel Bacterium within the Family Rhodocyclaceae That Degrades Polycyclic Aromatic Hydrocarbons.</title>
        <authorList>
            <person name="Singleton D.R."/>
            <person name="Dickey A.N."/>
            <person name="Scholl E.H."/>
            <person name="Wright F.A."/>
            <person name="Aitken M.D."/>
        </authorList>
    </citation>
    <scope>NUCLEOTIDE SEQUENCE [LARGE SCALE GENOMIC DNA]</scope>
    <source>
        <strain evidence="5">PG1-Ca6</strain>
    </source>
</reference>
<dbReference type="Pfam" id="PF03524">
    <property type="entry name" value="CagX"/>
    <property type="match status" value="1"/>
</dbReference>
<dbReference type="InterPro" id="IPR033645">
    <property type="entry name" value="VirB9/CagX/TrbG_C"/>
</dbReference>
<dbReference type="HOGENOM" id="CLU_058585_3_0_4"/>
<evidence type="ECO:0000313" key="5">
    <source>
        <dbReference type="Proteomes" id="UP000061603"/>
    </source>
</evidence>
<dbReference type="EMBL" id="CP010554">
    <property type="protein sequence ID" value="AJP48606.1"/>
    <property type="molecule type" value="Genomic_DNA"/>
</dbReference>